<organism evidence="2 3">
    <name type="scientific">Mytilus galloprovincialis</name>
    <name type="common">Mediterranean mussel</name>
    <dbReference type="NCBI Taxonomy" id="29158"/>
    <lineage>
        <taxon>Eukaryota</taxon>
        <taxon>Metazoa</taxon>
        <taxon>Spiralia</taxon>
        <taxon>Lophotrochozoa</taxon>
        <taxon>Mollusca</taxon>
        <taxon>Bivalvia</taxon>
        <taxon>Autobranchia</taxon>
        <taxon>Pteriomorphia</taxon>
        <taxon>Mytilida</taxon>
        <taxon>Mytiloidea</taxon>
        <taxon>Mytilidae</taxon>
        <taxon>Mytilinae</taxon>
        <taxon>Mytilus</taxon>
    </lineage>
</organism>
<feature type="transmembrane region" description="Helical" evidence="1">
    <location>
        <begin position="81"/>
        <end position="105"/>
    </location>
</feature>
<name>A0A8B6GP66_MYTGA</name>
<comment type="caution">
    <text evidence="2">The sequence shown here is derived from an EMBL/GenBank/DDBJ whole genome shotgun (WGS) entry which is preliminary data.</text>
</comment>
<proteinExistence type="predicted"/>
<feature type="transmembrane region" description="Helical" evidence="1">
    <location>
        <begin position="50"/>
        <end position="74"/>
    </location>
</feature>
<keyword evidence="3" id="KW-1185">Reference proteome</keyword>
<reference evidence="2" key="1">
    <citation type="submission" date="2018-11" db="EMBL/GenBank/DDBJ databases">
        <authorList>
            <person name="Alioto T."/>
            <person name="Alioto T."/>
        </authorList>
    </citation>
    <scope>NUCLEOTIDE SEQUENCE</scope>
</reference>
<dbReference type="OrthoDB" id="6105035at2759"/>
<sequence length="223" mass="25235">MSSDCFCKLCGIIFLLALEITDLVLDWDFYVEVVNTTQEPINTAKKLHTAILVFAIFGTCACVASILVKIVCVLRKKDDTFFVILSLISTWFEDFPQIILAMIVAFKSSELIDNVQVIKAGYAIVEAVILILRSMWLCRIKEMCIKYCCCDCIDDDDDYDVDEENANKSWIKTAIIFDLIGVVIILLCAIILMVELQIDAFKYTNVIGHFANSTMSTWNATYQ</sequence>
<dbReference type="AlphaFoldDB" id="A0A8B6GP66"/>
<keyword evidence="1" id="KW-0472">Membrane</keyword>
<feature type="transmembrane region" description="Helical" evidence="1">
    <location>
        <begin position="12"/>
        <end position="30"/>
    </location>
</feature>
<keyword evidence="1" id="KW-0812">Transmembrane</keyword>
<protein>
    <submittedName>
        <fullName evidence="2">Uncharacterized protein</fullName>
    </submittedName>
</protein>
<evidence type="ECO:0000313" key="2">
    <source>
        <dbReference type="EMBL" id="VDI66682.1"/>
    </source>
</evidence>
<dbReference type="Proteomes" id="UP000596742">
    <property type="component" value="Unassembled WGS sequence"/>
</dbReference>
<accession>A0A8B6GP66</accession>
<feature type="transmembrane region" description="Helical" evidence="1">
    <location>
        <begin position="175"/>
        <end position="194"/>
    </location>
</feature>
<dbReference type="EMBL" id="UYJE01008726">
    <property type="protein sequence ID" value="VDI66682.1"/>
    <property type="molecule type" value="Genomic_DNA"/>
</dbReference>
<feature type="transmembrane region" description="Helical" evidence="1">
    <location>
        <begin position="117"/>
        <end position="136"/>
    </location>
</feature>
<evidence type="ECO:0000256" key="1">
    <source>
        <dbReference type="SAM" id="Phobius"/>
    </source>
</evidence>
<keyword evidence="1" id="KW-1133">Transmembrane helix</keyword>
<evidence type="ECO:0000313" key="3">
    <source>
        <dbReference type="Proteomes" id="UP000596742"/>
    </source>
</evidence>
<gene>
    <name evidence="2" type="ORF">MGAL_10B013109</name>
</gene>